<evidence type="ECO:0000256" key="3">
    <source>
        <dbReference type="ARBA" id="ARBA00022989"/>
    </source>
</evidence>
<dbReference type="OrthoDB" id="176401at2157"/>
<sequence>MGFVNQWKGINWSIVRDPHDFLAGYDQTNSAVFPIAFMLASFIAVMVPLGSLSVVLNITAPADAAVGFAAFLSIGIVLWLIALVEALLVHGIAYLAGARGLTTTLEAYAFPTLVRYAVWWIPLVNFAFGLYGLYLQMKGLASFHDIPMERAVVAVLFVPFLYIVLFIAVFVAAFASGI</sequence>
<evidence type="ECO:0000259" key="6">
    <source>
        <dbReference type="Pfam" id="PF04893"/>
    </source>
</evidence>
<dbReference type="EMBL" id="FNLC01000001">
    <property type="protein sequence ID" value="SDQ28397.1"/>
    <property type="molecule type" value="Genomic_DNA"/>
</dbReference>
<proteinExistence type="predicted"/>
<keyword evidence="3 5" id="KW-1133">Transmembrane helix</keyword>
<accession>A0A1H0ZM29</accession>
<dbReference type="GO" id="GO:0016020">
    <property type="term" value="C:membrane"/>
    <property type="evidence" value="ECO:0007669"/>
    <property type="project" value="UniProtKB-SubCell"/>
</dbReference>
<feature type="transmembrane region" description="Helical" evidence="5">
    <location>
        <begin position="151"/>
        <end position="175"/>
    </location>
</feature>
<evidence type="ECO:0000313" key="8">
    <source>
        <dbReference type="Proteomes" id="UP000198848"/>
    </source>
</evidence>
<reference evidence="8" key="1">
    <citation type="submission" date="2016-10" db="EMBL/GenBank/DDBJ databases">
        <authorList>
            <person name="Varghese N."/>
            <person name="Submissions S."/>
        </authorList>
    </citation>
    <scope>NUCLEOTIDE SEQUENCE [LARGE SCALE GENOMIC DNA]</scope>
    <source>
        <strain evidence="8">DSM 24767</strain>
    </source>
</reference>
<gene>
    <name evidence="7" type="ORF">SAMN04489842_0346</name>
</gene>
<evidence type="ECO:0000256" key="1">
    <source>
        <dbReference type="ARBA" id="ARBA00004141"/>
    </source>
</evidence>
<keyword evidence="4 5" id="KW-0472">Membrane</keyword>
<dbReference type="InterPro" id="IPR006977">
    <property type="entry name" value="Yip1_dom"/>
</dbReference>
<organism evidence="7 8">
    <name type="scientific">Natronobacterium texcoconense</name>
    <dbReference type="NCBI Taxonomy" id="1095778"/>
    <lineage>
        <taxon>Archaea</taxon>
        <taxon>Methanobacteriati</taxon>
        <taxon>Methanobacteriota</taxon>
        <taxon>Stenosarchaea group</taxon>
        <taxon>Halobacteria</taxon>
        <taxon>Halobacteriales</taxon>
        <taxon>Natrialbaceae</taxon>
        <taxon>Natronobacterium</taxon>
    </lineage>
</organism>
<protein>
    <recommendedName>
        <fullName evidence="6">Yip1 domain-containing protein</fullName>
    </recommendedName>
</protein>
<dbReference type="STRING" id="1095778.SAMN04489842_0346"/>
<feature type="domain" description="Yip1" evidence="6">
    <location>
        <begin position="12"/>
        <end position="168"/>
    </location>
</feature>
<dbReference type="Pfam" id="PF04893">
    <property type="entry name" value="Yip1"/>
    <property type="match status" value="1"/>
</dbReference>
<dbReference type="Proteomes" id="UP000198848">
    <property type="component" value="Unassembled WGS sequence"/>
</dbReference>
<feature type="transmembrane region" description="Helical" evidence="5">
    <location>
        <begin position="68"/>
        <end position="96"/>
    </location>
</feature>
<feature type="transmembrane region" description="Helical" evidence="5">
    <location>
        <begin position="31"/>
        <end position="56"/>
    </location>
</feature>
<dbReference type="AlphaFoldDB" id="A0A1H0ZM29"/>
<name>A0A1H0ZM29_NATTX</name>
<feature type="transmembrane region" description="Helical" evidence="5">
    <location>
        <begin position="116"/>
        <end position="135"/>
    </location>
</feature>
<evidence type="ECO:0000256" key="4">
    <source>
        <dbReference type="ARBA" id="ARBA00023136"/>
    </source>
</evidence>
<dbReference type="RefSeq" id="WP_139169224.1">
    <property type="nucleotide sequence ID" value="NZ_FNLC01000001.1"/>
</dbReference>
<evidence type="ECO:0000256" key="5">
    <source>
        <dbReference type="SAM" id="Phobius"/>
    </source>
</evidence>
<evidence type="ECO:0000313" key="7">
    <source>
        <dbReference type="EMBL" id="SDQ28397.1"/>
    </source>
</evidence>
<comment type="subcellular location">
    <subcellularLocation>
        <location evidence="1">Membrane</location>
        <topology evidence="1">Multi-pass membrane protein</topology>
    </subcellularLocation>
</comment>
<keyword evidence="8" id="KW-1185">Reference proteome</keyword>
<keyword evidence="2 5" id="KW-0812">Transmembrane</keyword>
<evidence type="ECO:0000256" key="2">
    <source>
        <dbReference type="ARBA" id="ARBA00022692"/>
    </source>
</evidence>